<accession>A0A7W7RML1</accession>
<evidence type="ECO:0000313" key="1">
    <source>
        <dbReference type="EMBL" id="MBB4934765.1"/>
    </source>
</evidence>
<proteinExistence type="predicted"/>
<gene>
    <name evidence="1" type="ORF">F4561_005659</name>
</gene>
<dbReference type="SUPFAM" id="SSF64288">
    <property type="entry name" value="Chorismate lyase-like"/>
    <property type="match status" value="1"/>
</dbReference>
<dbReference type="AlphaFoldDB" id="A0A7W7RML1"/>
<dbReference type="InterPro" id="IPR028978">
    <property type="entry name" value="Chorismate_lyase_/UTRA_dom_sf"/>
</dbReference>
<keyword evidence="2" id="KW-1185">Reference proteome</keyword>
<evidence type="ECO:0008006" key="3">
    <source>
        <dbReference type="Google" id="ProtNLM"/>
    </source>
</evidence>
<name>A0A7W7RML1_9ACTN</name>
<reference evidence="1 2" key="1">
    <citation type="submission" date="2020-08" db="EMBL/GenBank/DDBJ databases">
        <title>Sequencing the genomes of 1000 actinobacteria strains.</title>
        <authorList>
            <person name="Klenk H.-P."/>
        </authorList>
    </citation>
    <scope>NUCLEOTIDE SEQUENCE [LARGE SCALE GENOMIC DNA]</scope>
    <source>
        <strain evidence="1 2">DSM 102030</strain>
    </source>
</reference>
<dbReference type="RefSeq" id="WP_184584365.1">
    <property type="nucleotide sequence ID" value="NZ_JACHJT010000002.1"/>
</dbReference>
<sequence>MHPDADTTETRQPPPENAAVALNAAPEQELTTRSATITGDHGVVALRTTYTTDTGPIPEPTEATTQTYARPLNHAEAAQLQAPPGVVALVQDETAYRHGRATAFTTTVYRSDAISLTDHYTPHPAHT</sequence>
<evidence type="ECO:0000313" key="2">
    <source>
        <dbReference type="Proteomes" id="UP000523007"/>
    </source>
</evidence>
<dbReference type="Proteomes" id="UP000523007">
    <property type="component" value="Unassembled WGS sequence"/>
</dbReference>
<organism evidence="1 2">
    <name type="scientific">Lipingzhangella halophila</name>
    <dbReference type="NCBI Taxonomy" id="1783352"/>
    <lineage>
        <taxon>Bacteria</taxon>
        <taxon>Bacillati</taxon>
        <taxon>Actinomycetota</taxon>
        <taxon>Actinomycetes</taxon>
        <taxon>Streptosporangiales</taxon>
        <taxon>Nocardiopsidaceae</taxon>
        <taxon>Lipingzhangella</taxon>
    </lineage>
</organism>
<dbReference type="EMBL" id="JACHJT010000002">
    <property type="protein sequence ID" value="MBB4934765.1"/>
    <property type="molecule type" value="Genomic_DNA"/>
</dbReference>
<dbReference type="Gene3D" id="3.40.1410.10">
    <property type="entry name" value="Chorismate lyase-like"/>
    <property type="match status" value="1"/>
</dbReference>
<comment type="caution">
    <text evidence="1">The sequence shown here is derived from an EMBL/GenBank/DDBJ whole genome shotgun (WGS) entry which is preliminary data.</text>
</comment>
<protein>
    <recommendedName>
        <fullName evidence="3">UTRA domain-containing protein</fullName>
    </recommendedName>
</protein>